<protein>
    <recommendedName>
        <fullName evidence="1">Pyrroline-5-carboxylate reductase catalytic N-terminal domain-containing protein</fullName>
    </recommendedName>
</protein>
<name>A0ABN2DCZ4_9ACTN</name>
<dbReference type="EMBL" id="BAAAPH010000010">
    <property type="protein sequence ID" value="GAA1574543.1"/>
    <property type="molecule type" value="Genomic_DNA"/>
</dbReference>
<dbReference type="InterPro" id="IPR036291">
    <property type="entry name" value="NAD(P)-bd_dom_sf"/>
</dbReference>
<dbReference type="SUPFAM" id="SSF51735">
    <property type="entry name" value="NAD(P)-binding Rossmann-fold domains"/>
    <property type="match status" value="1"/>
</dbReference>
<evidence type="ECO:0000313" key="2">
    <source>
        <dbReference type="EMBL" id="GAA1574543.1"/>
    </source>
</evidence>
<dbReference type="Proteomes" id="UP001501705">
    <property type="component" value="Unassembled WGS sequence"/>
</dbReference>
<proteinExistence type="predicted"/>
<dbReference type="Pfam" id="PF03807">
    <property type="entry name" value="F420_oxidored"/>
    <property type="match status" value="1"/>
</dbReference>
<reference evidence="2 3" key="1">
    <citation type="journal article" date="2019" name="Int. J. Syst. Evol. Microbiol.">
        <title>The Global Catalogue of Microorganisms (GCM) 10K type strain sequencing project: providing services to taxonomists for standard genome sequencing and annotation.</title>
        <authorList>
            <consortium name="The Broad Institute Genomics Platform"/>
            <consortium name="The Broad Institute Genome Sequencing Center for Infectious Disease"/>
            <person name="Wu L."/>
            <person name="Ma J."/>
        </authorList>
    </citation>
    <scope>NUCLEOTIDE SEQUENCE [LARGE SCALE GENOMIC DNA]</scope>
    <source>
        <strain evidence="2 3">JCM 15572</strain>
    </source>
</reference>
<dbReference type="RefSeq" id="WP_344234537.1">
    <property type="nucleotide sequence ID" value="NZ_BAAAPH010000010.1"/>
</dbReference>
<feature type="domain" description="Pyrroline-5-carboxylate reductase catalytic N-terminal" evidence="1">
    <location>
        <begin position="2"/>
        <end position="78"/>
    </location>
</feature>
<gene>
    <name evidence="2" type="ORF">GCM10009804_34160</name>
</gene>
<sequence>MRIGTLGNGQMATALATHWIAAGHDVMIGGRDPRRAAEVADQFGAKAGSLEEAAAYRDVVLLAVPADAALDVAEAVPADAALDVAKAVPATLPSTSPKPCQPAVP</sequence>
<dbReference type="Gene3D" id="3.40.50.720">
    <property type="entry name" value="NAD(P)-binding Rossmann-like Domain"/>
    <property type="match status" value="1"/>
</dbReference>
<evidence type="ECO:0000313" key="3">
    <source>
        <dbReference type="Proteomes" id="UP001501705"/>
    </source>
</evidence>
<evidence type="ECO:0000259" key="1">
    <source>
        <dbReference type="Pfam" id="PF03807"/>
    </source>
</evidence>
<accession>A0ABN2DCZ4</accession>
<comment type="caution">
    <text evidence="2">The sequence shown here is derived from an EMBL/GenBank/DDBJ whole genome shotgun (WGS) entry which is preliminary data.</text>
</comment>
<keyword evidence="3" id="KW-1185">Reference proteome</keyword>
<organism evidence="2 3">
    <name type="scientific">Kribbella hippodromi</name>
    <dbReference type="NCBI Taxonomy" id="434347"/>
    <lineage>
        <taxon>Bacteria</taxon>
        <taxon>Bacillati</taxon>
        <taxon>Actinomycetota</taxon>
        <taxon>Actinomycetes</taxon>
        <taxon>Propionibacteriales</taxon>
        <taxon>Kribbellaceae</taxon>
        <taxon>Kribbella</taxon>
    </lineage>
</organism>
<dbReference type="InterPro" id="IPR028939">
    <property type="entry name" value="P5C_Rdtase_cat_N"/>
</dbReference>